<dbReference type="NCBIfam" id="NF041109">
    <property type="entry name" value="VF_TspB_C_term"/>
    <property type="match status" value="1"/>
</dbReference>
<dbReference type="EMBL" id="CP091511">
    <property type="protein sequence ID" value="UOO89672.1"/>
    <property type="molecule type" value="Genomic_DNA"/>
</dbReference>
<keyword evidence="4" id="KW-1185">Reference proteome</keyword>
<dbReference type="Pfam" id="PF05616">
    <property type="entry name" value="Neisseria_TspB"/>
    <property type="match status" value="1"/>
</dbReference>
<keyword evidence="2" id="KW-1133">Transmembrane helix</keyword>
<reference evidence="3 4" key="1">
    <citation type="journal article" date="2022" name="Res Sq">
        <title>Evolution of multicellular longitudinally dividing oral cavity symbionts (Neisseriaceae).</title>
        <authorList>
            <person name="Nyongesa S."/>
            <person name="Weber P."/>
            <person name="Bernet E."/>
            <person name="Pullido F."/>
            <person name="Nieckarz M."/>
            <person name="Delaby M."/>
            <person name="Nieves C."/>
            <person name="Viehboeck T."/>
            <person name="Krause N."/>
            <person name="Rivera-Millot A."/>
            <person name="Nakamura A."/>
            <person name="Vischer N."/>
            <person name="VanNieuwenhze M."/>
            <person name="Brun Y."/>
            <person name="Cava F."/>
            <person name="Bulgheresi S."/>
            <person name="Veyrier F."/>
        </authorList>
    </citation>
    <scope>NUCLEOTIDE SEQUENCE [LARGE SCALE GENOMIC DNA]</scope>
    <source>
        <strain evidence="3 4">SN4</strain>
    </source>
</reference>
<evidence type="ECO:0000313" key="4">
    <source>
        <dbReference type="Proteomes" id="UP000832011"/>
    </source>
</evidence>
<organism evidence="3 4">
    <name type="scientific">Vitreoscilla massiliensis</name>
    <dbReference type="NCBI Taxonomy" id="1689272"/>
    <lineage>
        <taxon>Bacteria</taxon>
        <taxon>Pseudomonadati</taxon>
        <taxon>Pseudomonadota</taxon>
        <taxon>Betaproteobacteria</taxon>
        <taxon>Neisseriales</taxon>
        <taxon>Neisseriaceae</taxon>
        <taxon>Vitreoscilla</taxon>
    </lineage>
</organism>
<proteinExistence type="predicted"/>
<gene>
    <name evidence="3" type="ORF">LVJ82_01405</name>
</gene>
<name>A0ABY4E2C0_9NEIS</name>
<evidence type="ECO:0008006" key="5">
    <source>
        <dbReference type="Google" id="ProtNLM"/>
    </source>
</evidence>
<evidence type="ECO:0000256" key="2">
    <source>
        <dbReference type="SAM" id="Phobius"/>
    </source>
</evidence>
<dbReference type="RefSeq" id="WP_058305558.1">
    <property type="nucleotide sequence ID" value="NZ_CABKVG010000007.1"/>
</dbReference>
<sequence>MRLLLLLILLLPIFAFAEEVKIFVDYRGSIKADKINIDSAAQRAWMTNQVKSNSAWFADSKYMGRLNLHSGAVAKSALPVVLEHQVTKKAVLQSMFSKVSQYAKNPLVGRAGWLGLGASFAIPYIIDEFILDEDKGAWVSVQKYHFVLVESGYNSGLWGTLTTGFNSVDKLQEACAAKSTACKVLSTHETPTDVIKNYCNGRSWEHTYYGPSGPVKVVAVSDGSISTNKCYSPQYKTIDPGSGFLALARINETRVMTYDDFERLTLPAADADPSPWVNYSRPSQNEAPPSFSYVGVTAQSGATANTDPYTDPFDGKAKETKITINTDGKTVTLDHTLRPDLQGQTDVAPVPTPIPDNDKETSPETKPETNPASTPVQCDKYPDTLGCEKMGDGSEAESIFSDIKIPEITNPSEFKLDNFLPSTGTCPAPKTITLSMGTIVQSYEKHCEAAEMLRPFIIIISSLVGLYLIIRSKD</sequence>
<protein>
    <recommendedName>
        <fullName evidence="5">TspB protein</fullName>
    </recommendedName>
</protein>
<keyword evidence="2" id="KW-0812">Transmembrane</keyword>
<dbReference type="Proteomes" id="UP000832011">
    <property type="component" value="Chromosome"/>
</dbReference>
<accession>A0ABY4E2C0</accession>
<dbReference type="InterPro" id="IPR008708">
    <property type="entry name" value="Neisseria_TspB"/>
</dbReference>
<feature type="compositionally biased region" description="Basic and acidic residues" evidence="1">
    <location>
        <begin position="356"/>
        <end position="367"/>
    </location>
</feature>
<keyword evidence="2" id="KW-0472">Membrane</keyword>
<evidence type="ECO:0000256" key="1">
    <source>
        <dbReference type="SAM" id="MobiDB-lite"/>
    </source>
</evidence>
<evidence type="ECO:0000313" key="3">
    <source>
        <dbReference type="EMBL" id="UOO89672.1"/>
    </source>
</evidence>
<feature type="region of interest" description="Disordered" evidence="1">
    <location>
        <begin position="335"/>
        <end position="377"/>
    </location>
</feature>
<feature type="transmembrane region" description="Helical" evidence="2">
    <location>
        <begin position="452"/>
        <end position="470"/>
    </location>
</feature>